<protein>
    <submittedName>
        <fullName evidence="8">Major facilitator superfamily domain-containing protein</fullName>
    </submittedName>
</protein>
<feature type="transmembrane region" description="Helical" evidence="6">
    <location>
        <begin position="406"/>
        <end position="427"/>
    </location>
</feature>
<feature type="transmembrane region" description="Helical" evidence="6">
    <location>
        <begin position="348"/>
        <end position="368"/>
    </location>
</feature>
<feature type="compositionally biased region" description="Polar residues" evidence="5">
    <location>
        <begin position="1"/>
        <end position="11"/>
    </location>
</feature>
<feature type="transmembrane region" description="Helical" evidence="6">
    <location>
        <begin position="39"/>
        <end position="65"/>
    </location>
</feature>
<dbReference type="CDD" id="cd17502">
    <property type="entry name" value="MFS_Azr1_MDR_like"/>
    <property type="match status" value="1"/>
</dbReference>
<feature type="transmembrane region" description="Helical" evidence="6">
    <location>
        <begin position="195"/>
        <end position="219"/>
    </location>
</feature>
<dbReference type="GO" id="GO:0022857">
    <property type="term" value="F:transmembrane transporter activity"/>
    <property type="evidence" value="ECO:0007669"/>
    <property type="project" value="InterPro"/>
</dbReference>
<feature type="domain" description="Major facilitator superfamily (MFS) profile" evidence="7">
    <location>
        <begin position="42"/>
        <end position="540"/>
    </location>
</feature>
<dbReference type="PANTHER" id="PTHR23501">
    <property type="entry name" value="MAJOR FACILITATOR SUPERFAMILY"/>
    <property type="match status" value="1"/>
</dbReference>
<comment type="subcellular location">
    <subcellularLocation>
        <location evidence="1">Membrane</location>
        <topology evidence="1">Multi-pass membrane protein</topology>
    </subcellularLocation>
</comment>
<feature type="transmembrane region" description="Helical" evidence="6">
    <location>
        <begin position="439"/>
        <end position="458"/>
    </location>
</feature>
<organism evidence="8 9">
    <name type="scientific">Roridomyces roridus</name>
    <dbReference type="NCBI Taxonomy" id="1738132"/>
    <lineage>
        <taxon>Eukaryota</taxon>
        <taxon>Fungi</taxon>
        <taxon>Dikarya</taxon>
        <taxon>Basidiomycota</taxon>
        <taxon>Agaricomycotina</taxon>
        <taxon>Agaricomycetes</taxon>
        <taxon>Agaricomycetidae</taxon>
        <taxon>Agaricales</taxon>
        <taxon>Marasmiineae</taxon>
        <taxon>Mycenaceae</taxon>
        <taxon>Roridomyces</taxon>
    </lineage>
</organism>
<evidence type="ECO:0000256" key="2">
    <source>
        <dbReference type="ARBA" id="ARBA00022692"/>
    </source>
</evidence>
<dbReference type="FunFam" id="1.20.1720.10:FF:000012">
    <property type="entry name" value="MFS toxin efflux pump (AflT)"/>
    <property type="match status" value="1"/>
</dbReference>
<dbReference type="EMBL" id="JARKIF010000006">
    <property type="protein sequence ID" value="KAJ7636618.1"/>
    <property type="molecule type" value="Genomic_DNA"/>
</dbReference>
<dbReference type="PRINTS" id="PR01036">
    <property type="entry name" value="TCRTETB"/>
</dbReference>
<dbReference type="FunFam" id="1.20.1250.20:FF:000196">
    <property type="entry name" value="MFS toxin efflux pump (AflT)"/>
    <property type="match status" value="1"/>
</dbReference>
<feature type="transmembrane region" description="Helical" evidence="6">
    <location>
        <begin position="270"/>
        <end position="287"/>
    </location>
</feature>
<dbReference type="Proteomes" id="UP001221142">
    <property type="component" value="Unassembled WGS sequence"/>
</dbReference>
<dbReference type="PROSITE" id="PS50850">
    <property type="entry name" value="MFS"/>
    <property type="match status" value="1"/>
</dbReference>
<evidence type="ECO:0000259" key="7">
    <source>
        <dbReference type="PROSITE" id="PS50850"/>
    </source>
</evidence>
<feature type="region of interest" description="Disordered" evidence="5">
    <location>
        <begin position="1"/>
        <end position="29"/>
    </location>
</feature>
<gene>
    <name evidence="8" type="ORF">FB45DRAFT_448242</name>
</gene>
<proteinExistence type="predicted"/>
<comment type="caution">
    <text evidence="8">The sequence shown here is derived from an EMBL/GenBank/DDBJ whole genome shotgun (WGS) entry which is preliminary data.</text>
</comment>
<evidence type="ECO:0000313" key="9">
    <source>
        <dbReference type="Proteomes" id="UP001221142"/>
    </source>
</evidence>
<dbReference type="Pfam" id="PF07690">
    <property type="entry name" value="MFS_1"/>
    <property type="match status" value="1"/>
</dbReference>
<reference evidence="8" key="1">
    <citation type="submission" date="2023-03" db="EMBL/GenBank/DDBJ databases">
        <title>Massive genome expansion in bonnet fungi (Mycena s.s.) driven by repeated elements and novel gene families across ecological guilds.</title>
        <authorList>
            <consortium name="Lawrence Berkeley National Laboratory"/>
            <person name="Harder C.B."/>
            <person name="Miyauchi S."/>
            <person name="Viragh M."/>
            <person name="Kuo A."/>
            <person name="Thoen E."/>
            <person name="Andreopoulos B."/>
            <person name="Lu D."/>
            <person name="Skrede I."/>
            <person name="Drula E."/>
            <person name="Henrissat B."/>
            <person name="Morin E."/>
            <person name="Kohler A."/>
            <person name="Barry K."/>
            <person name="LaButti K."/>
            <person name="Morin E."/>
            <person name="Salamov A."/>
            <person name="Lipzen A."/>
            <person name="Mereny Z."/>
            <person name="Hegedus B."/>
            <person name="Baldrian P."/>
            <person name="Stursova M."/>
            <person name="Weitz H."/>
            <person name="Taylor A."/>
            <person name="Grigoriev I.V."/>
            <person name="Nagy L.G."/>
            <person name="Martin F."/>
            <person name="Kauserud H."/>
        </authorList>
    </citation>
    <scope>NUCLEOTIDE SEQUENCE</scope>
    <source>
        <strain evidence="8">9284</strain>
    </source>
</reference>
<evidence type="ECO:0000256" key="6">
    <source>
        <dbReference type="SAM" id="Phobius"/>
    </source>
</evidence>
<feature type="transmembrane region" description="Helical" evidence="6">
    <location>
        <begin position="374"/>
        <end position="394"/>
    </location>
</feature>
<evidence type="ECO:0000256" key="4">
    <source>
        <dbReference type="ARBA" id="ARBA00023136"/>
    </source>
</evidence>
<dbReference type="SUPFAM" id="SSF103473">
    <property type="entry name" value="MFS general substrate transporter"/>
    <property type="match status" value="1"/>
</dbReference>
<feature type="transmembrane region" description="Helical" evidence="6">
    <location>
        <begin position="77"/>
        <end position="100"/>
    </location>
</feature>
<dbReference type="Gene3D" id="1.20.1720.10">
    <property type="entry name" value="Multidrug resistance protein D"/>
    <property type="match status" value="1"/>
</dbReference>
<dbReference type="GO" id="GO:0005886">
    <property type="term" value="C:plasma membrane"/>
    <property type="evidence" value="ECO:0007669"/>
    <property type="project" value="TreeGrafter"/>
</dbReference>
<dbReference type="AlphaFoldDB" id="A0AAD7C1R1"/>
<name>A0AAD7C1R1_9AGAR</name>
<keyword evidence="3 6" id="KW-1133">Transmembrane helix</keyword>
<feature type="transmembrane region" description="Helical" evidence="6">
    <location>
        <begin position="239"/>
        <end position="258"/>
    </location>
</feature>
<feature type="transmembrane region" description="Helical" evidence="6">
    <location>
        <begin position="512"/>
        <end position="531"/>
    </location>
</feature>
<feature type="transmembrane region" description="Helical" evidence="6">
    <location>
        <begin position="163"/>
        <end position="183"/>
    </location>
</feature>
<evidence type="ECO:0000256" key="3">
    <source>
        <dbReference type="ARBA" id="ARBA00022989"/>
    </source>
</evidence>
<dbReference type="InterPro" id="IPR020846">
    <property type="entry name" value="MFS_dom"/>
</dbReference>
<evidence type="ECO:0000256" key="5">
    <source>
        <dbReference type="SAM" id="MobiDB-lite"/>
    </source>
</evidence>
<sequence length="545" mass="57624">MNNSPTDSIPTSVPGPSAEKADGPADPQPPIEYPTGLTLGLISMALMLAQFLTALDNTIVAVAIPKITDQFHSLDDVGWYGSAYLLTGASFQLFFGRLYSFLPQKWVYIIAIAIFEVGSLICAVAPSSTALILGRAIAGLGGSGIGSGCLIIVAKAVPLERRSIFMGLIGAIYWVGSVAGPLIGGALTERASWRWCFYINLPLGAVTVIIIVLFFQVPGGDSDEFKNLSFMDRVQKCDPWGTSIFIPGVICLLLALQWGGTKYPWHDGRIIALLVLFGVLMLLFAGIQIWKQENATVPPRIIKQRGVLAATAFAFALSGSFFTFVYLLPIYFQAIKGVSPIASGVDNLPMVLAIVVSSLLVGGLITVVGYYTPFMYVATILMAVGAGLLSTLTVDASSAHWIGYQALYGLGVGAGIQQALMAVQAVLKPEDVATGTSLVLFMQILGGTIFVSVSQNVLRSKLISGLTSRIPTLSPSVVLNAGAGAASLRNAINAVDSTLLPRVLEVYDDALVSAYYVAVAMAALCIVGSVGSEWKSVKRKKDEGP</sequence>
<keyword evidence="2 6" id="KW-0812">Transmembrane</keyword>
<dbReference type="Gene3D" id="1.20.1250.20">
    <property type="entry name" value="MFS general substrate transporter like domains"/>
    <property type="match status" value="1"/>
</dbReference>
<accession>A0AAD7C1R1</accession>
<keyword evidence="9" id="KW-1185">Reference proteome</keyword>
<dbReference type="InterPro" id="IPR011701">
    <property type="entry name" value="MFS"/>
</dbReference>
<feature type="transmembrane region" description="Helical" evidence="6">
    <location>
        <begin position="137"/>
        <end position="157"/>
    </location>
</feature>
<keyword evidence="4 6" id="KW-0472">Membrane</keyword>
<evidence type="ECO:0000313" key="8">
    <source>
        <dbReference type="EMBL" id="KAJ7636618.1"/>
    </source>
</evidence>
<dbReference type="PANTHER" id="PTHR23501:SF199">
    <property type="entry name" value="MFS EFFLUX TRANSPORTER INPD-RELATED"/>
    <property type="match status" value="1"/>
</dbReference>
<dbReference type="InterPro" id="IPR036259">
    <property type="entry name" value="MFS_trans_sf"/>
</dbReference>
<evidence type="ECO:0000256" key="1">
    <source>
        <dbReference type="ARBA" id="ARBA00004141"/>
    </source>
</evidence>
<feature type="transmembrane region" description="Helical" evidence="6">
    <location>
        <begin position="307"/>
        <end position="328"/>
    </location>
</feature>
<feature type="transmembrane region" description="Helical" evidence="6">
    <location>
        <begin position="106"/>
        <end position="125"/>
    </location>
</feature>